<keyword evidence="2" id="KW-1185">Reference proteome</keyword>
<reference evidence="1 2" key="1">
    <citation type="submission" date="2015-08" db="EMBL/GenBank/DDBJ databases">
        <authorList>
            <person name="Babu N.S."/>
            <person name="Beckwith C.J."/>
            <person name="Beseler K.G."/>
            <person name="Brison A."/>
            <person name="Carone J.V."/>
            <person name="Caskin T.P."/>
            <person name="Diamond M."/>
            <person name="Durham M.E."/>
            <person name="Foxe J.M."/>
            <person name="Go M."/>
            <person name="Henderson B.A."/>
            <person name="Jones I.B."/>
            <person name="McGettigan J.A."/>
            <person name="Micheletti S.J."/>
            <person name="Nasrallah M.E."/>
            <person name="Ortiz D."/>
            <person name="Piller C.R."/>
            <person name="Privatt S.R."/>
            <person name="Schneider S.L."/>
            <person name="Sharp S."/>
            <person name="Smith T.C."/>
            <person name="Stanton J.D."/>
            <person name="Ullery H.E."/>
            <person name="Wilson R.J."/>
            <person name="Serrano M.G."/>
            <person name="Buck G."/>
            <person name="Lee V."/>
            <person name="Wang Y."/>
            <person name="Carvalho R."/>
            <person name="Voegtly L."/>
            <person name="Shi R."/>
            <person name="Duckworth R."/>
            <person name="Johnson A."/>
            <person name="Loviza R."/>
            <person name="Walstead R."/>
            <person name="Shah Z."/>
            <person name="Kiflezghi M."/>
            <person name="Wade K."/>
            <person name="Ball S.L."/>
            <person name="Bradley K.W."/>
            <person name="Asai D.J."/>
            <person name="Bowman C.A."/>
            <person name="Russell D.A."/>
            <person name="Pope W.H."/>
            <person name="Jacobs-Sera D."/>
            <person name="Hendrix R.W."/>
            <person name="Hatfull G.F."/>
        </authorList>
    </citation>
    <scope>NUCLEOTIDE SEQUENCE [LARGE SCALE GENOMIC DNA]</scope>
    <source>
        <strain evidence="1 2">DSM 27648</strain>
    </source>
</reference>
<dbReference type="AlphaFoldDB" id="A0A0K1PJD5"/>
<dbReference type="Proteomes" id="UP000064967">
    <property type="component" value="Chromosome"/>
</dbReference>
<sequence length="70" mass="6790">MQTRLASSTRVSPVCGGVGAVAALALLAALVAGADSVVVGSDLGVAQATSERVAADTAAKTVHEIGLMIL</sequence>
<accession>A0A0K1PJD5</accession>
<organism evidence="1 2">
    <name type="scientific">Labilithrix luteola</name>
    <dbReference type="NCBI Taxonomy" id="1391654"/>
    <lineage>
        <taxon>Bacteria</taxon>
        <taxon>Pseudomonadati</taxon>
        <taxon>Myxococcota</taxon>
        <taxon>Polyangia</taxon>
        <taxon>Polyangiales</taxon>
        <taxon>Labilitrichaceae</taxon>
        <taxon>Labilithrix</taxon>
    </lineage>
</organism>
<evidence type="ECO:0000313" key="1">
    <source>
        <dbReference type="EMBL" id="AKU93635.1"/>
    </source>
</evidence>
<protein>
    <submittedName>
        <fullName evidence="1">Uncharacterized protein</fullName>
    </submittedName>
</protein>
<evidence type="ECO:0000313" key="2">
    <source>
        <dbReference type="Proteomes" id="UP000064967"/>
    </source>
</evidence>
<name>A0A0K1PJD5_9BACT</name>
<dbReference type="EMBL" id="CP012333">
    <property type="protein sequence ID" value="AKU93635.1"/>
    <property type="molecule type" value="Genomic_DNA"/>
</dbReference>
<proteinExistence type="predicted"/>
<dbReference type="KEGG" id="llu:AKJ09_00299"/>
<gene>
    <name evidence="1" type="ORF">AKJ09_00299</name>
</gene>